<accession>A0ABP9AWN9</accession>
<name>A0ABP9AWN9_9MICO</name>
<dbReference type="InterPro" id="IPR001584">
    <property type="entry name" value="Integrase_cat-core"/>
</dbReference>
<dbReference type="Pfam" id="PF13333">
    <property type="entry name" value="rve_2"/>
    <property type="match status" value="1"/>
</dbReference>
<evidence type="ECO:0000256" key="1">
    <source>
        <dbReference type="ARBA" id="ARBA00002286"/>
    </source>
</evidence>
<reference evidence="4" key="1">
    <citation type="journal article" date="2019" name="Int. J. Syst. Evol. Microbiol.">
        <title>The Global Catalogue of Microorganisms (GCM) 10K type strain sequencing project: providing services to taxonomists for standard genome sequencing and annotation.</title>
        <authorList>
            <consortium name="The Broad Institute Genomics Platform"/>
            <consortium name="The Broad Institute Genome Sequencing Center for Infectious Disease"/>
            <person name="Wu L."/>
            <person name="Ma J."/>
        </authorList>
    </citation>
    <scope>NUCLEOTIDE SEQUENCE [LARGE SCALE GENOMIC DNA]</scope>
    <source>
        <strain evidence="4">JCM 18537</strain>
    </source>
</reference>
<dbReference type="Gene3D" id="3.30.420.10">
    <property type="entry name" value="Ribonuclease H-like superfamily/Ribonuclease H"/>
    <property type="match status" value="1"/>
</dbReference>
<dbReference type="InterPro" id="IPR012337">
    <property type="entry name" value="RNaseH-like_sf"/>
</dbReference>
<gene>
    <name evidence="3" type="ORF">GCM10023351_34760</name>
</gene>
<dbReference type="NCBIfam" id="NF033516">
    <property type="entry name" value="transpos_IS3"/>
    <property type="match status" value="1"/>
</dbReference>
<comment type="caution">
    <text evidence="3">The sequence shown here is derived from an EMBL/GenBank/DDBJ whole genome shotgun (WGS) entry which is preliminary data.</text>
</comment>
<dbReference type="PANTHER" id="PTHR46889">
    <property type="entry name" value="TRANSPOSASE INSF FOR INSERTION SEQUENCE IS3B-RELATED"/>
    <property type="match status" value="1"/>
</dbReference>
<comment type="function">
    <text evidence="1">Involved in the transposition of the insertion sequence.</text>
</comment>
<proteinExistence type="predicted"/>
<sequence length="285" mass="32656">MLTQHGCKIAPSTYYDARARRPTRQEIADEQWKPIVLDTWRKHRRVLGACKLWLRLRRDGHDIARCTVERLMRELGIAGVRRGKRKQPVDGALRETRLADLVDRHFSRFRTNQLWVADFTYVWTWSGWVYVAFVFDAHSRRIIGWRAATSMTTPLVLDCLEMALWTRRREGVTGLSGLTHHTDAGSVYTSIAFTDRLVDEGIDPSVGSVGDAYDNALAESQIGLYKSELIHHEGPWRDVDQVEAATASWVLWFNSDRPHGSIDDLTPLEVEQLDYARIEPVEQAG</sequence>
<evidence type="ECO:0000313" key="4">
    <source>
        <dbReference type="Proteomes" id="UP001501645"/>
    </source>
</evidence>
<organism evidence="3 4">
    <name type="scientific">Microbacterium gilvum</name>
    <dbReference type="NCBI Taxonomy" id="1336204"/>
    <lineage>
        <taxon>Bacteria</taxon>
        <taxon>Bacillati</taxon>
        <taxon>Actinomycetota</taxon>
        <taxon>Actinomycetes</taxon>
        <taxon>Micrococcales</taxon>
        <taxon>Microbacteriaceae</taxon>
        <taxon>Microbacterium</taxon>
    </lineage>
</organism>
<feature type="domain" description="Integrase catalytic" evidence="2">
    <location>
        <begin position="107"/>
        <end position="275"/>
    </location>
</feature>
<dbReference type="Pfam" id="PF13276">
    <property type="entry name" value="HTH_21"/>
    <property type="match status" value="1"/>
</dbReference>
<dbReference type="EMBL" id="BAABKO010000008">
    <property type="protein sequence ID" value="GAA4785993.1"/>
    <property type="molecule type" value="Genomic_DNA"/>
</dbReference>
<evidence type="ECO:0000313" key="3">
    <source>
        <dbReference type="EMBL" id="GAA4785993.1"/>
    </source>
</evidence>
<dbReference type="PROSITE" id="PS50994">
    <property type="entry name" value="INTEGRASE"/>
    <property type="match status" value="1"/>
</dbReference>
<dbReference type="InterPro" id="IPR048020">
    <property type="entry name" value="Transpos_IS3"/>
</dbReference>
<dbReference type="PANTHER" id="PTHR46889:SF4">
    <property type="entry name" value="TRANSPOSASE INSO FOR INSERTION SEQUENCE ELEMENT IS911B-RELATED"/>
    <property type="match status" value="1"/>
</dbReference>
<dbReference type="Proteomes" id="UP001501645">
    <property type="component" value="Unassembled WGS sequence"/>
</dbReference>
<dbReference type="Pfam" id="PF00665">
    <property type="entry name" value="rve"/>
    <property type="match status" value="1"/>
</dbReference>
<dbReference type="SUPFAM" id="SSF53098">
    <property type="entry name" value="Ribonuclease H-like"/>
    <property type="match status" value="1"/>
</dbReference>
<dbReference type="InterPro" id="IPR050900">
    <property type="entry name" value="Transposase_IS3/IS150/IS904"/>
</dbReference>
<protein>
    <recommendedName>
        <fullName evidence="2">Integrase catalytic domain-containing protein</fullName>
    </recommendedName>
</protein>
<evidence type="ECO:0000259" key="2">
    <source>
        <dbReference type="PROSITE" id="PS50994"/>
    </source>
</evidence>
<keyword evidence="4" id="KW-1185">Reference proteome</keyword>
<dbReference type="InterPro" id="IPR025948">
    <property type="entry name" value="HTH-like_dom"/>
</dbReference>
<dbReference type="InterPro" id="IPR036397">
    <property type="entry name" value="RNaseH_sf"/>
</dbReference>